<gene>
    <name evidence="2" type="primary">LOC112051083</name>
</gene>
<accession>A0A6J1NEK4</accession>
<dbReference type="RefSeq" id="XP_023945329.1">
    <property type="nucleotide sequence ID" value="XM_024089561.2"/>
</dbReference>
<sequence>MTSLPHTPAKRKCHRTINNSIRETNNNSKSQFNKQQSARNFAIWYKRMIDNDRQNLTLYLSDDVMLEWFDKTIKTRKKVSFFLKYDMQSSRHEFTTVESIEKIHARFENTHRKDDSILANPLHSPEIGIPRRCKRKIDTGGNSPQWAEGCKPDDDDNDLIAKKRVKSHDIVSVYIAQKYENNIRDTPEEGNEVGNKGDGVFKRKRKFTSITPPNIECGQGDCLPSTSGTSNSEVSHDTLNAQLPKLAVECNGYVGFDRTRNNRSTDSMKWDRKCKIQVSYSEDPLNVGEYIIWGLRYSDESKCRRNLLAAFEEAAKE</sequence>
<dbReference type="GeneID" id="112051083"/>
<evidence type="ECO:0000313" key="1">
    <source>
        <dbReference type="Proteomes" id="UP001652582"/>
    </source>
</evidence>
<evidence type="ECO:0000313" key="2">
    <source>
        <dbReference type="RefSeq" id="XP_023945329.1"/>
    </source>
</evidence>
<dbReference type="KEGG" id="bany:112051083"/>
<organism evidence="1 2">
    <name type="scientific">Bicyclus anynana</name>
    <name type="common">Squinting bush brown butterfly</name>
    <dbReference type="NCBI Taxonomy" id="110368"/>
    <lineage>
        <taxon>Eukaryota</taxon>
        <taxon>Metazoa</taxon>
        <taxon>Ecdysozoa</taxon>
        <taxon>Arthropoda</taxon>
        <taxon>Hexapoda</taxon>
        <taxon>Insecta</taxon>
        <taxon>Pterygota</taxon>
        <taxon>Neoptera</taxon>
        <taxon>Endopterygota</taxon>
        <taxon>Lepidoptera</taxon>
        <taxon>Glossata</taxon>
        <taxon>Ditrysia</taxon>
        <taxon>Papilionoidea</taxon>
        <taxon>Nymphalidae</taxon>
        <taxon>Satyrinae</taxon>
        <taxon>Satyrini</taxon>
        <taxon>Mycalesina</taxon>
        <taxon>Bicyclus</taxon>
    </lineage>
</organism>
<dbReference type="OrthoDB" id="8195095at2759"/>
<keyword evidence="1" id="KW-1185">Reference proteome</keyword>
<proteinExistence type="predicted"/>
<protein>
    <submittedName>
        <fullName evidence="2">Uncharacterized protein LOC112051083</fullName>
    </submittedName>
</protein>
<dbReference type="AlphaFoldDB" id="A0A6J1NEK4"/>
<dbReference type="Proteomes" id="UP001652582">
    <property type="component" value="Chromosome 23"/>
</dbReference>
<reference evidence="2" key="1">
    <citation type="submission" date="2025-08" db="UniProtKB">
        <authorList>
            <consortium name="RefSeq"/>
        </authorList>
    </citation>
    <scope>IDENTIFICATION</scope>
</reference>
<name>A0A6J1NEK4_BICAN</name>